<keyword evidence="2" id="KW-1185">Reference proteome</keyword>
<reference evidence="1 2" key="1">
    <citation type="submission" date="2024-01" db="EMBL/GenBank/DDBJ databases">
        <title>The genome of the rayed Mediterranean limpet Patella caerulea (Linnaeus, 1758).</title>
        <authorList>
            <person name="Anh-Thu Weber A."/>
            <person name="Halstead-Nussloch G."/>
        </authorList>
    </citation>
    <scope>NUCLEOTIDE SEQUENCE [LARGE SCALE GENOMIC DNA]</scope>
    <source>
        <strain evidence="1">AATW-2023a</strain>
        <tissue evidence="1">Whole specimen</tissue>
    </source>
</reference>
<name>A0AAN8P983_PATCE</name>
<organism evidence="1 2">
    <name type="scientific">Patella caerulea</name>
    <name type="common">Rayed Mediterranean limpet</name>
    <dbReference type="NCBI Taxonomy" id="87958"/>
    <lineage>
        <taxon>Eukaryota</taxon>
        <taxon>Metazoa</taxon>
        <taxon>Spiralia</taxon>
        <taxon>Lophotrochozoa</taxon>
        <taxon>Mollusca</taxon>
        <taxon>Gastropoda</taxon>
        <taxon>Patellogastropoda</taxon>
        <taxon>Patelloidea</taxon>
        <taxon>Patellidae</taxon>
        <taxon>Patella</taxon>
    </lineage>
</organism>
<comment type="caution">
    <text evidence="1">The sequence shown here is derived from an EMBL/GenBank/DDBJ whole genome shotgun (WGS) entry which is preliminary data.</text>
</comment>
<evidence type="ECO:0000313" key="1">
    <source>
        <dbReference type="EMBL" id="KAK6173742.1"/>
    </source>
</evidence>
<accession>A0AAN8P983</accession>
<dbReference type="AlphaFoldDB" id="A0AAN8P983"/>
<evidence type="ECO:0000313" key="2">
    <source>
        <dbReference type="Proteomes" id="UP001347796"/>
    </source>
</evidence>
<dbReference type="EMBL" id="JAZGQO010000011">
    <property type="protein sequence ID" value="KAK6173742.1"/>
    <property type="molecule type" value="Genomic_DNA"/>
</dbReference>
<proteinExistence type="predicted"/>
<gene>
    <name evidence="1" type="ORF">SNE40_017146</name>
</gene>
<sequence>MYRKKFHEDPLFINNSTLRDNKTFAASVSYVNNNDVIHNMGIKSDCSFHSLEGCHVSNPALTACLGHALALFLKELVINRKWFDVNTINCKIQSLKLKGSDSGNRPAMLKQDMSIIKGHAVQNWTFLRLLPILIGEYVLDIEDDVWQANLLLRHLTE</sequence>
<protein>
    <submittedName>
        <fullName evidence="1">Uncharacterized protein</fullName>
    </submittedName>
</protein>
<dbReference type="Proteomes" id="UP001347796">
    <property type="component" value="Unassembled WGS sequence"/>
</dbReference>